<feature type="signal peptide" evidence="5">
    <location>
        <begin position="1"/>
        <end position="33"/>
    </location>
</feature>
<protein>
    <submittedName>
        <fullName evidence="10">DUF5060 domain-containing protein</fullName>
    </submittedName>
</protein>
<evidence type="ECO:0000256" key="2">
    <source>
        <dbReference type="ARBA" id="ARBA00022525"/>
    </source>
</evidence>
<dbReference type="Pfam" id="PF17892">
    <property type="entry name" value="Cadherin_5"/>
    <property type="match status" value="1"/>
</dbReference>
<keyword evidence="11" id="KW-1185">Reference proteome</keyword>
<dbReference type="Pfam" id="PF12904">
    <property type="entry name" value="Collagen_bind_2"/>
    <property type="match status" value="1"/>
</dbReference>
<proteinExistence type="predicted"/>
<dbReference type="Proteomes" id="UP000501812">
    <property type="component" value="Chromosome"/>
</dbReference>
<sequence>MLPSGRSRVPGLRAPRLQLTSWLVSAVASACFAATAGAQQQAVPVLSGELRMWHKLTLDFAGPWSSETADPNPFTAYRLDVTFIHSATGRRFSVPGYYAADGNAANTSADSGNVWRAHFAPDAAGVWTYIVSFRSGPNVAMEPDRMAGQSAGFCDGESGSFAIMPTDKTGRDMRAKGRLDYTGIHHLRFAGTGEYFMKAGTDSPENLLAYADFDGPFKDDDEKDELVKTWQPHVADWQEGDPSWQNGKGKGLIGAINYLASEGLNCFSFLTMNVEGDDRNVFPYLNYGERLRMDVSRLDQWEIVFEHSTNKGMFLHFKTQETENERMLDNGNTGNQRRLYYRELIARFSHHLAMQWNLGEEINDASLEQKASWARFFHDNDPYRHPIVIHNGANHFEMMGEASLLTGFSLQLNESNFGDTFLQTLRYVKRSADFNRPWVIGTDEPGDSRSGVRPDDDPGNSHRDARKDALWANVMAGGGGCEFYFGYERPEGDLTLQNFRSRDAFWDYLRHMLVFFAENPFPFEQMGNHNELVSGHGENANRCLARIGDTYLVQLRSGGLHTLDLTGVAGRFAVEWFNPRAGGPLTNGGSIEGGDIVSLGAPPDTPGEDWIVLVRNPEGGSATNRAPNADAGPDKSAFMGDHPVSLTLHGTASDDGLPGAFALSRAWSVVSGPAPVSFSSAQTAITIATFNAPGRYVLGFTVTDTEFTAYDEVKVYIEVPQTGLQSLLPANDSFLEDGTNENGEHLGVQAMNPRRIAYLQFDLTGLSALPSHAKLRLTEAGQPADMEITLRLYGATGDDWSEASLDGTNAPLKKDFLGSFKGRVPKGSPLEFDLGSYFTERRRHTLILESETLAGAVSFASKEHPLASARPVLFITLPPNTAPQFRGFSFTTSEDLPVTLSHREILAGATDAEGDPLLLLIEDGSTSAGGQIISAEGSFTYTPSIDYLGPDSFLLTVQDIRGASASAILHITVIADGLSGVVPFVEKRPDGTFVQFNGHAGFGYFLQRSGDLVNWTTLTPMMRTTEGRVEYMDRQAPGRRSFYRVSDR</sequence>
<dbReference type="InterPro" id="IPR041690">
    <property type="entry name" value="Cadherin_5"/>
</dbReference>
<dbReference type="InterPro" id="IPR013783">
    <property type="entry name" value="Ig-like_fold"/>
</dbReference>
<evidence type="ECO:0000256" key="5">
    <source>
        <dbReference type="SAM" id="SignalP"/>
    </source>
</evidence>
<evidence type="ECO:0000256" key="1">
    <source>
        <dbReference type="ARBA" id="ARBA00004613"/>
    </source>
</evidence>
<evidence type="ECO:0000313" key="10">
    <source>
        <dbReference type="EMBL" id="QJE96379.1"/>
    </source>
</evidence>
<dbReference type="Pfam" id="PF16586">
    <property type="entry name" value="DUF5060"/>
    <property type="match status" value="1"/>
</dbReference>
<evidence type="ECO:0000259" key="6">
    <source>
        <dbReference type="Pfam" id="PF12904"/>
    </source>
</evidence>
<keyword evidence="3 5" id="KW-0732">Signal</keyword>
<dbReference type="AlphaFoldDB" id="A0A858RIX9"/>
<feature type="region of interest" description="Disordered" evidence="4">
    <location>
        <begin position="439"/>
        <end position="464"/>
    </location>
</feature>
<dbReference type="InterPro" id="IPR032260">
    <property type="entry name" value="DUF5060"/>
</dbReference>
<feature type="domain" description="Putative collagen-binding" evidence="6">
    <location>
        <begin position="533"/>
        <end position="614"/>
    </location>
</feature>
<dbReference type="PROSITE" id="PS51257">
    <property type="entry name" value="PROKAR_LIPOPROTEIN"/>
    <property type="match status" value="1"/>
</dbReference>
<feature type="compositionally biased region" description="Basic and acidic residues" evidence="4">
    <location>
        <begin position="446"/>
        <end position="464"/>
    </location>
</feature>
<dbReference type="NCBIfam" id="NF033679">
    <property type="entry name" value="DNRLRE_dom"/>
    <property type="match status" value="1"/>
</dbReference>
<evidence type="ECO:0000256" key="4">
    <source>
        <dbReference type="SAM" id="MobiDB-lite"/>
    </source>
</evidence>
<organism evidence="10 11">
    <name type="scientific">Luteolibacter luteus</name>
    <dbReference type="NCBI Taxonomy" id="2728835"/>
    <lineage>
        <taxon>Bacteria</taxon>
        <taxon>Pseudomonadati</taxon>
        <taxon>Verrucomicrobiota</taxon>
        <taxon>Verrucomicrobiia</taxon>
        <taxon>Verrucomicrobiales</taxon>
        <taxon>Verrucomicrobiaceae</taxon>
        <taxon>Luteolibacter</taxon>
    </lineage>
</organism>
<evidence type="ECO:0000256" key="3">
    <source>
        <dbReference type="ARBA" id="ARBA00022729"/>
    </source>
</evidence>
<evidence type="ECO:0000259" key="7">
    <source>
        <dbReference type="Pfam" id="PF16586"/>
    </source>
</evidence>
<dbReference type="KEGG" id="luo:HHL09_11485"/>
<dbReference type="EMBL" id="CP051774">
    <property type="protein sequence ID" value="QJE96379.1"/>
    <property type="molecule type" value="Genomic_DNA"/>
</dbReference>
<feature type="domain" description="Cadherin-like" evidence="8">
    <location>
        <begin position="880"/>
        <end position="973"/>
    </location>
</feature>
<feature type="chain" id="PRO_5032485929" evidence="5">
    <location>
        <begin position="34"/>
        <end position="1048"/>
    </location>
</feature>
<dbReference type="Gene3D" id="2.60.40.10">
    <property type="entry name" value="Immunoglobulins"/>
    <property type="match status" value="2"/>
</dbReference>
<name>A0A858RIX9_9BACT</name>
<keyword evidence="2" id="KW-0964">Secreted</keyword>
<dbReference type="GO" id="GO:0005576">
    <property type="term" value="C:extracellular region"/>
    <property type="evidence" value="ECO:0007669"/>
    <property type="project" value="UniProtKB-SubCell"/>
</dbReference>
<reference evidence="10 11" key="1">
    <citation type="submission" date="2020-04" db="EMBL/GenBank/DDBJ databases">
        <title>Luteolibacter sp. G-1-1-1 isolated from soil.</title>
        <authorList>
            <person name="Dahal R.H."/>
        </authorList>
    </citation>
    <scope>NUCLEOTIDE SEQUENCE [LARGE SCALE GENOMIC DNA]</scope>
    <source>
        <strain evidence="10 11">G-1-1-1</strain>
    </source>
</reference>
<evidence type="ECO:0000259" key="9">
    <source>
        <dbReference type="Pfam" id="PF24517"/>
    </source>
</evidence>
<dbReference type="InterPro" id="IPR024749">
    <property type="entry name" value="Collagen-bd_put"/>
</dbReference>
<comment type="subcellular location">
    <subcellularLocation>
        <location evidence="1">Secreted</location>
    </subcellularLocation>
</comment>
<gene>
    <name evidence="10" type="ORF">HHL09_11485</name>
</gene>
<accession>A0A858RIX9</accession>
<dbReference type="Pfam" id="PF24517">
    <property type="entry name" value="CBM96"/>
    <property type="match status" value="1"/>
</dbReference>
<dbReference type="Gene3D" id="2.60.40.2810">
    <property type="match status" value="1"/>
</dbReference>
<evidence type="ECO:0000259" key="8">
    <source>
        <dbReference type="Pfam" id="PF17892"/>
    </source>
</evidence>
<evidence type="ECO:0000313" key="11">
    <source>
        <dbReference type="Proteomes" id="UP000501812"/>
    </source>
</evidence>
<feature type="domain" description="Carbohydrate-binding module family 96" evidence="9">
    <location>
        <begin position="727"/>
        <end position="876"/>
    </location>
</feature>
<dbReference type="Gene3D" id="3.20.20.80">
    <property type="entry name" value="Glycosidases"/>
    <property type="match status" value="1"/>
</dbReference>
<feature type="domain" description="DUF5060" evidence="7">
    <location>
        <begin position="50"/>
        <end position="134"/>
    </location>
</feature>
<dbReference type="InterPro" id="IPR055372">
    <property type="entry name" value="CBM96"/>
</dbReference>